<dbReference type="InterPro" id="IPR020946">
    <property type="entry name" value="Flavin_mOase-like"/>
</dbReference>
<dbReference type="Proteomes" id="UP000663193">
    <property type="component" value="Chromosome 8"/>
</dbReference>
<dbReference type="Gene3D" id="3.50.50.60">
    <property type="entry name" value="FAD/NAD(P)-binding domain"/>
    <property type="match status" value="2"/>
</dbReference>
<accession>A0A7U2F3W6</accession>
<dbReference type="Pfam" id="PF00743">
    <property type="entry name" value="FMO-like"/>
    <property type="match status" value="1"/>
</dbReference>
<evidence type="ECO:0008006" key="7">
    <source>
        <dbReference type="Google" id="ProtNLM"/>
    </source>
</evidence>
<dbReference type="VEuPathDB" id="FungiDB:JI435_043250"/>
<dbReference type="InterPro" id="IPR036188">
    <property type="entry name" value="FAD/NAD-bd_sf"/>
</dbReference>
<evidence type="ECO:0000256" key="3">
    <source>
        <dbReference type="ARBA" id="ARBA00022857"/>
    </source>
</evidence>
<keyword evidence="3" id="KW-0521">NADP</keyword>
<dbReference type="GO" id="GO:0004499">
    <property type="term" value="F:N,N-dimethylaniline monooxygenase activity"/>
    <property type="evidence" value="ECO:0007669"/>
    <property type="project" value="InterPro"/>
</dbReference>
<evidence type="ECO:0000313" key="5">
    <source>
        <dbReference type="EMBL" id="QRC98244.1"/>
    </source>
</evidence>
<dbReference type="InterPro" id="IPR050775">
    <property type="entry name" value="FAD-binding_Monooxygenases"/>
</dbReference>
<proteinExistence type="predicted"/>
<reference evidence="6" key="1">
    <citation type="journal article" date="2021" name="BMC Genomics">
        <title>Chromosome-level genome assembly and manually-curated proteome of model necrotroph Parastagonospora nodorum Sn15 reveals a genome-wide trove of candidate effector homologs, and redundancy of virulence-related functions within an accessory chromosome.</title>
        <authorList>
            <person name="Bertazzoni S."/>
            <person name="Jones D.A.B."/>
            <person name="Phan H.T."/>
            <person name="Tan K.-C."/>
            <person name="Hane J.K."/>
        </authorList>
    </citation>
    <scope>NUCLEOTIDE SEQUENCE [LARGE SCALE GENOMIC DNA]</scope>
    <source>
        <strain evidence="6">SN15 / ATCC MYA-4574 / FGSC 10173)</strain>
    </source>
</reference>
<evidence type="ECO:0000313" key="6">
    <source>
        <dbReference type="Proteomes" id="UP000663193"/>
    </source>
</evidence>
<keyword evidence="1" id="KW-0285">Flavoprotein</keyword>
<dbReference type="GO" id="GO:0050660">
    <property type="term" value="F:flavin adenine dinucleotide binding"/>
    <property type="evidence" value="ECO:0007669"/>
    <property type="project" value="InterPro"/>
</dbReference>
<dbReference type="PANTHER" id="PTHR43098">
    <property type="entry name" value="L-ORNITHINE N(5)-MONOOXYGENASE-RELATED"/>
    <property type="match status" value="1"/>
</dbReference>
<dbReference type="SUPFAM" id="SSF51905">
    <property type="entry name" value="FAD/NAD(P)-binding domain"/>
    <property type="match status" value="3"/>
</dbReference>
<name>A0A7U2F3W6_PHANO</name>
<dbReference type="EMBL" id="CP069030">
    <property type="protein sequence ID" value="QRC98244.1"/>
    <property type="molecule type" value="Genomic_DNA"/>
</dbReference>
<sequence>RRVPTAGCKKLKGPATTHTLWFRSQQIRVHFVAMSSATEQTIDALVVGAGFGGVYQLKKLRDQGLKTKLIDAASDVGGTWYWNRYPGAMSDTASFMYRYSWDLEDLRTYPWSNSYVSQKEVQGYLRHVSERHDLIKDMVFEAALESADWDEASSSWIVETSAGITFRTRYLVTALGILSKRNVPDIAGLSSFGGEKFHTAAWPENVALEGKRVGVIGNGSSGVQVVTAIAKDAKHKHLISFQRNPQYSVPSGLRPVPSSERQEINEKYPEIWKEAFEESAFAFGFKEASRKTFDVDEKERNRIYEEAWNKGGGFRFMFETFSDITTDEAANNAAGDFIKAKIREKVKDPEKARKLMPSEFYARRPLCDTGFYEQFNRENVDIVNLKETPIERITEKGILTSDGKEHELDVLIFATGFDSVDGSYTRLAIKGKEGTLKDYWSAEGPTSYLGVSVPSFPNLFMLGGPNGPFSNIPPALEVHARFISDLIESAEAKRKAESARAPVIEATREAEKGWTDLCNQVSAGSLFRKTESWMFAANIPGKKRYIQFWLGGLSGFGKQLQDIAAQGWKGYSITPAAS</sequence>
<gene>
    <name evidence="5" type="ORF">JI435_043250</name>
</gene>
<dbReference type="GO" id="GO:0050661">
    <property type="term" value="F:NADP binding"/>
    <property type="evidence" value="ECO:0007669"/>
    <property type="project" value="InterPro"/>
</dbReference>
<keyword evidence="4" id="KW-0560">Oxidoreductase</keyword>
<dbReference type="PANTHER" id="PTHR43098:SF5">
    <property type="entry name" value="DUAL-FUNCTIONAL MONOOXYGENASE_METHYLTRANSFERASE PSOF"/>
    <property type="match status" value="1"/>
</dbReference>
<keyword evidence="2" id="KW-0274">FAD</keyword>
<dbReference type="OrthoDB" id="66881at2759"/>
<protein>
    <recommendedName>
        <fullName evidence="7">FAD/NAD(P)-binding domain-containing protein</fullName>
    </recommendedName>
</protein>
<organism evidence="5 6">
    <name type="scientific">Phaeosphaeria nodorum (strain SN15 / ATCC MYA-4574 / FGSC 10173)</name>
    <name type="common">Glume blotch fungus</name>
    <name type="synonym">Parastagonospora nodorum</name>
    <dbReference type="NCBI Taxonomy" id="321614"/>
    <lineage>
        <taxon>Eukaryota</taxon>
        <taxon>Fungi</taxon>
        <taxon>Dikarya</taxon>
        <taxon>Ascomycota</taxon>
        <taxon>Pezizomycotina</taxon>
        <taxon>Dothideomycetes</taxon>
        <taxon>Pleosporomycetidae</taxon>
        <taxon>Pleosporales</taxon>
        <taxon>Pleosporineae</taxon>
        <taxon>Phaeosphaeriaceae</taxon>
        <taxon>Parastagonospora</taxon>
    </lineage>
</organism>
<evidence type="ECO:0000256" key="4">
    <source>
        <dbReference type="ARBA" id="ARBA00023002"/>
    </source>
</evidence>
<keyword evidence="6" id="KW-1185">Reference proteome</keyword>
<dbReference type="AlphaFoldDB" id="A0A7U2F3W6"/>
<evidence type="ECO:0000256" key="2">
    <source>
        <dbReference type="ARBA" id="ARBA00022827"/>
    </source>
</evidence>
<evidence type="ECO:0000256" key="1">
    <source>
        <dbReference type="ARBA" id="ARBA00022630"/>
    </source>
</evidence>
<feature type="non-terminal residue" evidence="5">
    <location>
        <position position="1"/>
    </location>
</feature>